<evidence type="ECO:0000256" key="1">
    <source>
        <dbReference type="SAM" id="Phobius"/>
    </source>
</evidence>
<dbReference type="STRING" id="29341.RSJ17_01235"/>
<reference evidence="3 4" key="1">
    <citation type="journal article" date="2015" name="Infect. Genet. Evol.">
        <title>Genomic sequences of six botulinum neurotoxin-producing strains representing three clostridial species illustrate the mobility and diversity of botulinum neurotoxin genes.</title>
        <authorList>
            <person name="Smith T.J."/>
            <person name="Hill K.K."/>
            <person name="Xie G."/>
            <person name="Foley B.T."/>
            <person name="Williamson C.H."/>
            <person name="Foster J.T."/>
            <person name="Johnson S.L."/>
            <person name="Chertkov O."/>
            <person name="Teshima H."/>
            <person name="Gibbons H.S."/>
            <person name="Johnsky L.A."/>
            <person name="Karavis M.A."/>
            <person name="Smith L.A."/>
        </authorList>
    </citation>
    <scope>NUCLEOTIDE SEQUENCE [LARGE SCALE GENOMIC DNA]</scope>
    <source>
        <strain evidence="3 4">CDC 2741</strain>
    </source>
</reference>
<gene>
    <name evidence="3" type="ORF">U732_4202</name>
</gene>
<organism evidence="3 4">
    <name type="scientific">Clostridium argentinense CDC 2741</name>
    <dbReference type="NCBI Taxonomy" id="1418104"/>
    <lineage>
        <taxon>Bacteria</taxon>
        <taxon>Bacillati</taxon>
        <taxon>Bacillota</taxon>
        <taxon>Clostridia</taxon>
        <taxon>Eubacteriales</taxon>
        <taxon>Clostridiaceae</taxon>
        <taxon>Clostridium</taxon>
    </lineage>
</organism>
<dbReference type="AlphaFoldDB" id="A0A0C1U9P9"/>
<proteinExistence type="predicted"/>
<evidence type="ECO:0000313" key="3">
    <source>
        <dbReference type="EMBL" id="KIE48388.1"/>
    </source>
</evidence>
<evidence type="ECO:0000313" key="4">
    <source>
        <dbReference type="Proteomes" id="UP000031366"/>
    </source>
</evidence>
<keyword evidence="4" id="KW-1185">Reference proteome</keyword>
<accession>A0A0C1U9P9</accession>
<dbReference type="Proteomes" id="UP000031366">
    <property type="component" value="Unassembled WGS sequence"/>
</dbReference>
<dbReference type="EMBL" id="AYSO01000009">
    <property type="protein sequence ID" value="KIE48388.1"/>
    <property type="molecule type" value="Genomic_DNA"/>
</dbReference>
<dbReference type="InterPro" id="IPR025164">
    <property type="entry name" value="Toastrack_DUF4097"/>
</dbReference>
<dbReference type="OrthoDB" id="2064627at2"/>
<evidence type="ECO:0000259" key="2">
    <source>
        <dbReference type="Pfam" id="PF13349"/>
    </source>
</evidence>
<keyword evidence="1" id="KW-0812">Transmembrane</keyword>
<keyword evidence="1" id="KW-1133">Transmembrane helix</keyword>
<dbReference type="RefSeq" id="WP_039629821.1">
    <property type="nucleotide sequence ID" value="NZ_AYSO01000009.1"/>
</dbReference>
<feature type="domain" description="DUF4097" evidence="2">
    <location>
        <begin position="77"/>
        <end position="322"/>
    </location>
</feature>
<dbReference type="Pfam" id="PF13349">
    <property type="entry name" value="DUF4097"/>
    <property type="match status" value="1"/>
</dbReference>
<keyword evidence="1" id="KW-0472">Membrane</keyword>
<feature type="transmembrane region" description="Helical" evidence="1">
    <location>
        <begin position="12"/>
        <end position="33"/>
    </location>
</feature>
<protein>
    <recommendedName>
        <fullName evidence="2">DUF4097 domain-containing protein</fullName>
    </recommendedName>
</protein>
<comment type="caution">
    <text evidence="3">The sequence shown here is derived from an EMBL/GenBank/DDBJ whole genome shotgun (WGS) entry which is preliminary data.</text>
</comment>
<name>A0A0C1U9P9_9CLOT</name>
<sequence length="324" mass="36195">MFNSKKLKTVVLSLVIIMIVCFTSSFLIFGISIKNMTINNLNLTSNFYNIYNEIFNNSSYKYHDINEEKIFSLDNIDLISIETTSYEVTIIPYDENELKVKLSANIQTNNNFNESQLKINKDQNKINIETYKVPNNFFFNMNNGKLDIYIPKTYNKSLDVSTISGDGYVKNLNLSSLSFNSTSGSLTLKDMEMNNFIFQSTSADLDATNIILKDNNNKFNSISGELNLDNVRGNLSFNTTSGNINCNKLLGDINGGTISGDIDIKASKDVGIKVDLKTVSGDIDVFPSIKVLEKSKKKLQGTIGDDVKHNLNISTTSGNISIYE</sequence>